<feature type="region of interest" description="Disordered" evidence="1">
    <location>
        <begin position="1"/>
        <end position="90"/>
    </location>
</feature>
<gene>
    <name evidence="2" type="ORF">F3Y22_tig00110328pilonHSYRG00773</name>
</gene>
<dbReference type="Proteomes" id="UP000436088">
    <property type="component" value="Unassembled WGS sequence"/>
</dbReference>
<dbReference type="PANTHER" id="PTHR33828:SF2">
    <property type="entry name" value="NUCLEOLIN"/>
    <property type="match status" value="1"/>
</dbReference>
<comment type="caution">
    <text evidence="2">The sequence shown here is derived from an EMBL/GenBank/DDBJ whole genome shotgun (WGS) entry which is preliminary data.</text>
</comment>
<feature type="region of interest" description="Disordered" evidence="1">
    <location>
        <begin position="193"/>
        <end position="279"/>
    </location>
</feature>
<evidence type="ECO:0000256" key="1">
    <source>
        <dbReference type="SAM" id="MobiDB-lite"/>
    </source>
</evidence>
<protein>
    <submittedName>
        <fullName evidence="2">Uncharacterized protein</fullName>
    </submittedName>
</protein>
<feature type="compositionally biased region" description="Basic and acidic residues" evidence="1">
    <location>
        <begin position="24"/>
        <end position="34"/>
    </location>
</feature>
<dbReference type="AlphaFoldDB" id="A0A6A3B1Y1"/>
<sequence length="279" mass="30936">MTENRKKKPSSNSNNAAVSNSKSRPKEAKVKKEEPVDDDDEDDNLKCPSRVLHLGKGAEEKEEKGGRKESGCWEGKKRKKKVYDLPGQKRDPPGRGIRCGYFMRQCISKSLIVKWHNSGAELNASKDISAATYKRLFQAKASAFEDVLGASLHRFRGIEKHEKFAGSEVERHGWSTCYVGEVEKAPSLLAGEVEQRKPLKRQKKVLQQKPVSPVKAASATKSVTAKKTPTVSPGSLNKKKTGSKVAPKQTKKRKAEESEGSDGDFENTLASRMKKQRAD</sequence>
<feature type="compositionally biased region" description="Low complexity" evidence="1">
    <location>
        <begin position="10"/>
        <end position="22"/>
    </location>
</feature>
<accession>A0A6A3B1Y1</accession>
<keyword evidence="3" id="KW-1185">Reference proteome</keyword>
<evidence type="ECO:0000313" key="2">
    <source>
        <dbReference type="EMBL" id="KAE8709888.1"/>
    </source>
</evidence>
<proteinExistence type="predicted"/>
<organism evidence="2 3">
    <name type="scientific">Hibiscus syriacus</name>
    <name type="common">Rose of Sharon</name>
    <dbReference type="NCBI Taxonomy" id="106335"/>
    <lineage>
        <taxon>Eukaryota</taxon>
        <taxon>Viridiplantae</taxon>
        <taxon>Streptophyta</taxon>
        <taxon>Embryophyta</taxon>
        <taxon>Tracheophyta</taxon>
        <taxon>Spermatophyta</taxon>
        <taxon>Magnoliopsida</taxon>
        <taxon>eudicotyledons</taxon>
        <taxon>Gunneridae</taxon>
        <taxon>Pentapetalae</taxon>
        <taxon>rosids</taxon>
        <taxon>malvids</taxon>
        <taxon>Malvales</taxon>
        <taxon>Malvaceae</taxon>
        <taxon>Malvoideae</taxon>
        <taxon>Hibiscus</taxon>
    </lineage>
</organism>
<feature type="compositionally biased region" description="Low complexity" evidence="1">
    <location>
        <begin position="214"/>
        <end position="232"/>
    </location>
</feature>
<name>A0A6A3B1Y1_HIBSY</name>
<reference evidence="2" key="1">
    <citation type="submission" date="2019-09" db="EMBL/GenBank/DDBJ databases">
        <title>Draft genome information of white flower Hibiscus syriacus.</title>
        <authorList>
            <person name="Kim Y.-M."/>
        </authorList>
    </citation>
    <scope>NUCLEOTIDE SEQUENCE [LARGE SCALE GENOMIC DNA]</scope>
    <source>
        <strain evidence="2">YM2019G1</strain>
    </source>
</reference>
<dbReference type="EMBL" id="VEPZ02000934">
    <property type="protein sequence ID" value="KAE8709888.1"/>
    <property type="molecule type" value="Genomic_DNA"/>
</dbReference>
<dbReference type="PANTHER" id="PTHR33828">
    <property type="entry name" value="OS05G0596200 PROTEIN"/>
    <property type="match status" value="1"/>
</dbReference>
<feature type="compositionally biased region" description="Basic and acidic residues" evidence="1">
    <location>
        <begin position="56"/>
        <end position="75"/>
    </location>
</feature>
<evidence type="ECO:0000313" key="3">
    <source>
        <dbReference type="Proteomes" id="UP000436088"/>
    </source>
</evidence>